<gene>
    <name evidence="1" type="ORF">SDC9_154432</name>
</gene>
<organism evidence="1">
    <name type="scientific">bioreactor metagenome</name>
    <dbReference type="NCBI Taxonomy" id="1076179"/>
    <lineage>
        <taxon>unclassified sequences</taxon>
        <taxon>metagenomes</taxon>
        <taxon>ecological metagenomes</taxon>
    </lineage>
</organism>
<proteinExistence type="predicted"/>
<comment type="caution">
    <text evidence="1">The sequence shown here is derived from an EMBL/GenBank/DDBJ whole genome shotgun (WGS) entry which is preliminary data.</text>
</comment>
<sequence length="206" mass="21977">MGDAPPGLLPQLGASGLVVDARVVRVGELVEHAALALLDHGVGEVAGVLHAPALGRQDEFGAKGLHGLGTLDGQVLGHDQHHAVALDGRRHGQRDAGIAGSRLDQRVARLDVAARFGALDHRQRRAVLDRAGRVVAFELGQDDIAAAFVINAGDTHQAHQRRVSDKILQGFIHGDAATRYIGRRLPPPWPSALRSRLRAVWSDRPA</sequence>
<name>A0A645F0G2_9ZZZZ</name>
<dbReference type="AlphaFoldDB" id="A0A645F0G2"/>
<reference evidence="1" key="1">
    <citation type="submission" date="2019-08" db="EMBL/GenBank/DDBJ databases">
        <authorList>
            <person name="Kucharzyk K."/>
            <person name="Murdoch R.W."/>
            <person name="Higgins S."/>
            <person name="Loffler F."/>
        </authorList>
    </citation>
    <scope>NUCLEOTIDE SEQUENCE</scope>
</reference>
<dbReference type="EMBL" id="VSSQ01053127">
    <property type="protein sequence ID" value="MPN07166.1"/>
    <property type="molecule type" value="Genomic_DNA"/>
</dbReference>
<protein>
    <submittedName>
        <fullName evidence="1">Uncharacterized protein</fullName>
    </submittedName>
</protein>
<evidence type="ECO:0000313" key="1">
    <source>
        <dbReference type="EMBL" id="MPN07166.1"/>
    </source>
</evidence>
<accession>A0A645F0G2</accession>